<evidence type="ECO:0000313" key="2">
    <source>
        <dbReference type="EMBL" id="VEA03323.1"/>
    </source>
</evidence>
<reference evidence="2 3" key="1">
    <citation type="submission" date="2018-12" db="EMBL/GenBank/DDBJ databases">
        <authorList>
            <consortium name="Pathogen Informatics"/>
        </authorList>
    </citation>
    <scope>NUCLEOTIDE SEQUENCE [LARGE SCALE GENOMIC DNA]</scope>
    <source>
        <strain evidence="2 3">NCTC7406</strain>
    </source>
</reference>
<proteinExistence type="predicted"/>
<protein>
    <submittedName>
        <fullName evidence="2">Uncharacterized protein</fullName>
    </submittedName>
</protein>
<name>A0A447NJ79_SALET</name>
<feature type="transmembrane region" description="Helical" evidence="1">
    <location>
        <begin position="12"/>
        <end position="32"/>
    </location>
</feature>
<feature type="transmembrane region" description="Helical" evidence="1">
    <location>
        <begin position="44"/>
        <end position="61"/>
    </location>
</feature>
<gene>
    <name evidence="2" type="ORF">NCTC7406_00806</name>
</gene>
<organism evidence="2 3">
    <name type="scientific">Salmonella enterica subsp. enterica serovar Sanjuan</name>
    <dbReference type="NCBI Taxonomy" id="1160765"/>
    <lineage>
        <taxon>Bacteria</taxon>
        <taxon>Pseudomonadati</taxon>
        <taxon>Pseudomonadota</taxon>
        <taxon>Gammaproteobacteria</taxon>
        <taxon>Enterobacterales</taxon>
        <taxon>Enterobacteriaceae</taxon>
        <taxon>Salmonella</taxon>
    </lineage>
</organism>
<keyword evidence="1" id="KW-0472">Membrane</keyword>
<dbReference type="EMBL" id="LR134142">
    <property type="protein sequence ID" value="VEA03323.1"/>
    <property type="molecule type" value="Genomic_DNA"/>
</dbReference>
<keyword evidence="1" id="KW-1133">Transmembrane helix</keyword>
<keyword evidence="1" id="KW-0812">Transmembrane</keyword>
<dbReference type="Proteomes" id="UP000276345">
    <property type="component" value="Chromosome"/>
</dbReference>
<evidence type="ECO:0000256" key="1">
    <source>
        <dbReference type="SAM" id="Phobius"/>
    </source>
</evidence>
<evidence type="ECO:0000313" key="3">
    <source>
        <dbReference type="Proteomes" id="UP000276345"/>
    </source>
</evidence>
<accession>A0A447NJ79</accession>
<sequence length="64" mass="7582">MKKLLKMFFKEIYETFISPHILLAIFILVFYLSHVFLSDYNGGLPMLISIIVTLTLSWVFHKFL</sequence>
<dbReference type="AlphaFoldDB" id="A0A447NJ79"/>